<evidence type="ECO:0000313" key="4">
    <source>
        <dbReference type="Proteomes" id="UP001305647"/>
    </source>
</evidence>
<evidence type="ECO:0000313" key="3">
    <source>
        <dbReference type="EMBL" id="KAK4096248.1"/>
    </source>
</evidence>
<evidence type="ECO:0000256" key="2">
    <source>
        <dbReference type="SAM" id="Phobius"/>
    </source>
</evidence>
<evidence type="ECO:0008006" key="5">
    <source>
        <dbReference type="Google" id="ProtNLM"/>
    </source>
</evidence>
<keyword evidence="4" id="KW-1185">Reference proteome</keyword>
<accession>A0AAN6PR63</accession>
<keyword evidence="2" id="KW-0812">Transmembrane</keyword>
<protein>
    <recommendedName>
        <fullName evidence="5">Monooxygenase</fullName>
    </recommendedName>
</protein>
<dbReference type="Proteomes" id="UP001305647">
    <property type="component" value="Unassembled WGS sequence"/>
</dbReference>
<dbReference type="Pfam" id="PF13826">
    <property type="entry name" value="Monooxy_af470-like"/>
    <property type="match status" value="1"/>
</dbReference>
<name>A0AAN6PR63_9PEZI</name>
<feature type="region of interest" description="Disordered" evidence="1">
    <location>
        <begin position="270"/>
        <end position="290"/>
    </location>
</feature>
<organism evidence="3 4">
    <name type="scientific">Parathielavia hyrcaniae</name>
    <dbReference type="NCBI Taxonomy" id="113614"/>
    <lineage>
        <taxon>Eukaryota</taxon>
        <taxon>Fungi</taxon>
        <taxon>Dikarya</taxon>
        <taxon>Ascomycota</taxon>
        <taxon>Pezizomycotina</taxon>
        <taxon>Sordariomycetes</taxon>
        <taxon>Sordariomycetidae</taxon>
        <taxon>Sordariales</taxon>
        <taxon>Chaetomiaceae</taxon>
        <taxon>Parathielavia</taxon>
    </lineage>
</organism>
<feature type="transmembrane region" description="Helical" evidence="2">
    <location>
        <begin position="47"/>
        <end position="70"/>
    </location>
</feature>
<feature type="compositionally biased region" description="Basic and acidic residues" evidence="1">
    <location>
        <begin position="278"/>
        <end position="290"/>
    </location>
</feature>
<keyword evidence="2" id="KW-1133">Transmembrane helix</keyword>
<dbReference type="AlphaFoldDB" id="A0AAN6PR63"/>
<comment type="caution">
    <text evidence="3">The sequence shown here is derived from an EMBL/GenBank/DDBJ whole genome shotgun (WGS) entry which is preliminary data.</text>
</comment>
<gene>
    <name evidence="3" type="ORF">N658DRAFT_501795</name>
</gene>
<dbReference type="SUPFAM" id="SSF54909">
    <property type="entry name" value="Dimeric alpha+beta barrel"/>
    <property type="match status" value="1"/>
</dbReference>
<dbReference type="EMBL" id="MU863726">
    <property type="protein sequence ID" value="KAK4096248.1"/>
    <property type="molecule type" value="Genomic_DNA"/>
</dbReference>
<dbReference type="InterPro" id="IPR025444">
    <property type="entry name" value="Monooxy_af470"/>
</dbReference>
<reference evidence="3" key="2">
    <citation type="submission" date="2023-05" db="EMBL/GenBank/DDBJ databases">
        <authorList>
            <consortium name="Lawrence Berkeley National Laboratory"/>
            <person name="Steindorff A."/>
            <person name="Hensen N."/>
            <person name="Bonometti L."/>
            <person name="Westerberg I."/>
            <person name="Brannstrom I.O."/>
            <person name="Guillou S."/>
            <person name="Cros-Aarteil S."/>
            <person name="Calhoun S."/>
            <person name="Haridas S."/>
            <person name="Kuo A."/>
            <person name="Mondo S."/>
            <person name="Pangilinan J."/>
            <person name="Riley R."/>
            <person name="Labutti K."/>
            <person name="Andreopoulos B."/>
            <person name="Lipzen A."/>
            <person name="Chen C."/>
            <person name="Yanf M."/>
            <person name="Daum C."/>
            <person name="Ng V."/>
            <person name="Clum A."/>
            <person name="Ohm R."/>
            <person name="Martin F."/>
            <person name="Silar P."/>
            <person name="Natvig D."/>
            <person name="Lalanne C."/>
            <person name="Gautier V."/>
            <person name="Ament-Velasquez S.L."/>
            <person name="Kruys A."/>
            <person name="Hutchinson M.I."/>
            <person name="Powell A.J."/>
            <person name="Barry K."/>
            <person name="Miller A.N."/>
            <person name="Grigoriev I.V."/>
            <person name="Debuchy R."/>
            <person name="Gladieux P."/>
            <person name="Thoren M.H."/>
            <person name="Johannesson H."/>
        </authorList>
    </citation>
    <scope>NUCLEOTIDE SEQUENCE</scope>
    <source>
        <strain evidence="3">CBS 757.83</strain>
    </source>
</reference>
<evidence type="ECO:0000256" key="1">
    <source>
        <dbReference type="SAM" id="MobiDB-lite"/>
    </source>
</evidence>
<keyword evidence="2" id="KW-0472">Membrane</keyword>
<proteinExistence type="predicted"/>
<reference evidence="3" key="1">
    <citation type="journal article" date="2023" name="Mol. Phylogenet. Evol.">
        <title>Genome-scale phylogeny and comparative genomics of the fungal order Sordariales.</title>
        <authorList>
            <person name="Hensen N."/>
            <person name="Bonometti L."/>
            <person name="Westerberg I."/>
            <person name="Brannstrom I.O."/>
            <person name="Guillou S."/>
            <person name="Cros-Aarteil S."/>
            <person name="Calhoun S."/>
            <person name="Haridas S."/>
            <person name="Kuo A."/>
            <person name="Mondo S."/>
            <person name="Pangilinan J."/>
            <person name="Riley R."/>
            <person name="LaButti K."/>
            <person name="Andreopoulos B."/>
            <person name="Lipzen A."/>
            <person name="Chen C."/>
            <person name="Yan M."/>
            <person name="Daum C."/>
            <person name="Ng V."/>
            <person name="Clum A."/>
            <person name="Steindorff A."/>
            <person name="Ohm R.A."/>
            <person name="Martin F."/>
            <person name="Silar P."/>
            <person name="Natvig D.O."/>
            <person name="Lalanne C."/>
            <person name="Gautier V."/>
            <person name="Ament-Velasquez S.L."/>
            <person name="Kruys A."/>
            <person name="Hutchinson M.I."/>
            <person name="Powell A.J."/>
            <person name="Barry K."/>
            <person name="Miller A.N."/>
            <person name="Grigoriev I.V."/>
            <person name="Debuchy R."/>
            <person name="Gladieux P."/>
            <person name="Hiltunen Thoren M."/>
            <person name="Johannesson H."/>
        </authorList>
    </citation>
    <scope>NUCLEOTIDE SEQUENCE</scope>
    <source>
        <strain evidence="3">CBS 757.83</strain>
    </source>
</reference>
<sequence>MAAKMQPLSGLLAASVPRNRGEAAKVVRYSAFRDNFYLSTWIALGAFLQGIASLVLPARHALLPIVFLLLQRLVRTVLMAHGSIPNSELDGVMMGKFTAQMPAKDGFPPTQPAEQGIVVILLATRSNHPLGLFAKGFRDMGDHMKAMLTELYEDKEEYGFLGQTSWISANERYSNNQTMTLCYFRSIEGLHAFAHGPIHRKAWDWWNSITKTHPYLSIMHEVYHAPKGHWENIYINNHLTGLANTPARMTLDSQPARPLFDARRGGLRTQLGRLGRSNGDENDKYSENPY</sequence>
<dbReference type="InterPro" id="IPR011008">
    <property type="entry name" value="Dimeric_a/b-barrel"/>
</dbReference>